<feature type="active site" evidence="3">
    <location>
        <position position="256"/>
    </location>
</feature>
<protein>
    <submittedName>
        <fullName evidence="5">Lipase, GDXG histidine active, alpha/beta hydrolase-3</fullName>
    </submittedName>
</protein>
<accession>A0A9Q9B105</accession>
<dbReference type="InterPro" id="IPR029058">
    <property type="entry name" value="AB_hydrolase_fold"/>
</dbReference>
<dbReference type="PROSITE" id="PS01173">
    <property type="entry name" value="LIPASE_GDXG_HIS"/>
    <property type="match status" value="1"/>
</dbReference>
<feature type="domain" description="Alpha/beta hydrolase fold-3" evidence="4">
    <location>
        <begin position="176"/>
        <end position="419"/>
    </location>
</feature>
<dbReference type="InterPro" id="IPR002168">
    <property type="entry name" value="Lipase_GDXG_HIS_AS"/>
</dbReference>
<evidence type="ECO:0000313" key="5">
    <source>
        <dbReference type="EMBL" id="USW55618.1"/>
    </source>
</evidence>
<keyword evidence="2 5" id="KW-0378">Hydrolase</keyword>
<evidence type="ECO:0000256" key="1">
    <source>
        <dbReference type="ARBA" id="ARBA00010515"/>
    </source>
</evidence>
<dbReference type="Proteomes" id="UP001056384">
    <property type="component" value="Chromosome 7"/>
</dbReference>
<sequence length="508" mass="56032">MDSPMGLLKFIAPQIPGLSYAAAQHTFGLSPTSKYWDLRTEITVKVLRDMMSGSSGNGKKKAPSISKIQAQTLKEPGKKGKTWIADAMMTKPPGSDEEEGGEVLGLRGAVFKAVDDMAEKKEELRYTKPELEDVEVEWTGYRPDAGNDEPLPNISEEEKYKRLMAEPSKTSDVTFLYVHGGAYYLCDPKTHRALTSRLAKESKGRVCSVRYRLAPQTAFPGQLLDAFQVYLSLLYPPPNSLHDAVPADKIVFAGDSAGGNLAFALLQLVLQLHRSSTGVPLVRFHGKDVHVPLPAGVSANSGWFDISRSMPSITGNSKYDYLPPADHDDAVSRFPHEEGPGAAWPADPPRGDLFCDLSLLDHPLCSVVLAEDWSNSPPLWMCCGDEMLADEDLVVAKRAAEQGVKVHFEWYEKMPHCFAMLLPHLKESKRCVASWGNWARLVAEGGQGEEIKTTGVRITAKSGKEEDVDVKGLQAVDFDEAKRLIREAKDRRLKGWEWEGKGMPKPAL</sequence>
<comment type="similarity">
    <text evidence="1">Belongs to the 'GDXG' lipolytic enzyme family.</text>
</comment>
<dbReference type="PROSITE" id="PS01174">
    <property type="entry name" value="LIPASE_GDXG_SER"/>
    <property type="match status" value="1"/>
</dbReference>
<evidence type="ECO:0000256" key="3">
    <source>
        <dbReference type="PROSITE-ProRule" id="PRU10038"/>
    </source>
</evidence>
<dbReference type="InterPro" id="IPR050300">
    <property type="entry name" value="GDXG_lipolytic_enzyme"/>
</dbReference>
<reference evidence="5" key="1">
    <citation type="submission" date="2022-06" db="EMBL/GenBank/DDBJ databases">
        <title>Complete genome sequences of two strains of the flax pathogen Septoria linicola.</title>
        <authorList>
            <person name="Lapalu N."/>
            <person name="Simon A."/>
            <person name="Demenou B."/>
            <person name="Paumier D."/>
            <person name="Guillot M.-P."/>
            <person name="Gout L."/>
            <person name="Valade R."/>
        </authorList>
    </citation>
    <scope>NUCLEOTIDE SEQUENCE</scope>
    <source>
        <strain evidence="5">SE15195</strain>
    </source>
</reference>
<evidence type="ECO:0000313" key="6">
    <source>
        <dbReference type="Proteomes" id="UP001056384"/>
    </source>
</evidence>
<organism evidence="5 6">
    <name type="scientific">Septoria linicola</name>
    <dbReference type="NCBI Taxonomy" id="215465"/>
    <lineage>
        <taxon>Eukaryota</taxon>
        <taxon>Fungi</taxon>
        <taxon>Dikarya</taxon>
        <taxon>Ascomycota</taxon>
        <taxon>Pezizomycotina</taxon>
        <taxon>Dothideomycetes</taxon>
        <taxon>Dothideomycetidae</taxon>
        <taxon>Mycosphaerellales</taxon>
        <taxon>Mycosphaerellaceae</taxon>
        <taxon>Septoria</taxon>
    </lineage>
</organism>
<gene>
    <name evidence="5" type="ORF">Slin15195_G089370</name>
</gene>
<proteinExistence type="inferred from homology"/>
<dbReference type="Pfam" id="PF07859">
    <property type="entry name" value="Abhydrolase_3"/>
    <property type="match status" value="1"/>
</dbReference>
<dbReference type="Gene3D" id="3.40.50.1820">
    <property type="entry name" value="alpha/beta hydrolase"/>
    <property type="match status" value="1"/>
</dbReference>
<name>A0A9Q9B105_9PEZI</name>
<dbReference type="GO" id="GO:0016787">
    <property type="term" value="F:hydrolase activity"/>
    <property type="evidence" value="ECO:0007669"/>
    <property type="project" value="UniProtKB-KW"/>
</dbReference>
<evidence type="ECO:0000259" key="4">
    <source>
        <dbReference type="Pfam" id="PF07859"/>
    </source>
</evidence>
<dbReference type="AlphaFoldDB" id="A0A9Q9B105"/>
<dbReference type="InterPro" id="IPR033140">
    <property type="entry name" value="Lipase_GDXG_put_SER_AS"/>
</dbReference>
<evidence type="ECO:0000256" key="2">
    <source>
        <dbReference type="ARBA" id="ARBA00022801"/>
    </source>
</evidence>
<dbReference type="InterPro" id="IPR013094">
    <property type="entry name" value="AB_hydrolase_3"/>
</dbReference>
<dbReference type="PANTHER" id="PTHR48081:SF25">
    <property type="entry name" value="PUTATIVE (AFU_ORTHOLOGUE AFUA_3G11560)-RELATED"/>
    <property type="match status" value="1"/>
</dbReference>
<keyword evidence="6" id="KW-1185">Reference proteome</keyword>
<dbReference type="EMBL" id="CP099424">
    <property type="protein sequence ID" value="USW55618.1"/>
    <property type="molecule type" value="Genomic_DNA"/>
</dbReference>
<dbReference type="PANTHER" id="PTHR48081">
    <property type="entry name" value="AB HYDROLASE SUPERFAMILY PROTEIN C4A8.06C"/>
    <property type="match status" value="1"/>
</dbReference>
<dbReference type="SUPFAM" id="SSF53474">
    <property type="entry name" value="alpha/beta-Hydrolases"/>
    <property type="match status" value="1"/>
</dbReference>